<dbReference type="Pfam" id="PF00057">
    <property type="entry name" value="Ldl_recept_a"/>
    <property type="match status" value="3"/>
</dbReference>
<evidence type="ECO:0000256" key="6">
    <source>
        <dbReference type="ARBA" id="ARBA00022737"/>
    </source>
</evidence>
<name>A0A1I8BLV0_MELHA</name>
<dbReference type="GO" id="GO:0006897">
    <property type="term" value="P:endocytosis"/>
    <property type="evidence" value="ECO:0007669"/>
    <property type="project" value="UniProtKB-KW"/>
</dbReference>
<keyword evidence="9 12" id="KW-1015">Disulfide bond</keyword>
<dbReference type="GO" id="GO:0005886">
    <property type="term" value="C:plasma membrane"/>
    <property type="evidence" value="ECO:0007669"/>
    <property type="project" value="TreeGrafter"/>
</dbReference>
<comment type="caution">
    <text evidence="12">Lacks conserved residue(s) required for the propagation of feature annotation.</text>
</comment>
<dbReference type="PRINTS" id="PR00261">
    <property type="entry name" value="LDLRECEPTOR"/>
</dbReference>
<organism evidence="15 16">
    <name type="scientific">Meloidogyne hapla</name>
    <name type="common">Root-knot nematode worm</name>
    <dbReference type="NCBI Taxonomy" id="6305"/>
    <lineage>
        <taxon>Eukaryota</taxon>
        <taxon>Metazoa</taxon>
        <taxon>Ecdysozoa</taxon>
        <taxon>Nematoda</taxon>
        <taxon>Chromadorea</taxon>
        <taxon>Rhabditida</taxon>
        <taxon>Tylenchina</taxon>
        <taxon>Tylenchomorpha</taxon>
        <taxon>Tylenchoidea</taxon>
        <taxon>Meloidogynidae</taxon>
        <taxon>Meloidogyninae</taxon>
        <taxon>Meloidogyne</taxon>
    </lineage>
</organism>
<dbReference type="SMART" id="SM00192">
    <property type="entry name" value="LDLa"/>
    <property type="match status" value="5"/>
</dbReference>
<feature type="domain" description="EGF-like" evidence="14">
    <location>
        <begin position="475"/>
        <end position="515"/>
    </location>
</feature>
<evidence type="ECO:0000256" key="1">
    <source>
        <dbReference type="ARBA" id="ARBA00004308"/>
    </source>
</evidence>
<keyword evidence="15" id="KW-1185">Reference proteome</keyword>
<keyword evidence="11" id="KW-0325">Glycoprotein</keyword>
<evidence type="ECO:0000256" key="3">
    <source>
        <dbReference type="ARBA" id="ARBA00022536"/>
    </source>
</evidence>
<reference evidence="16" key="1">
    <citation type="submission" date="2016-11" db="UniProtKB">
        <authorList>
            <consortium name="WormBaseParasite"/>
        </authorList>
    </citation>
    <scope>IDENTIFICATION</scope>
</reference>
<dbReference type="InterPro" id="IPR036055">
    <property type="entry name" value="LDL_receptor-like_sf"/>
</dbReference>
<evidence type="ECO:0000256" key="12">
    <source>
        <dbReference type="PROSITE-ProRule" id="PRU00124"/>
    </source>
</evidence>
<dbReference type="PANTHER" id="PTHR22722">
    <property type="entry name" value="LOW-DENSITY LIPOPROTEIN RECEPTOR-RELATED PROTEIN 2-RELATED"/>
    <property type="match status" value="1"/>
</dbReference>
<dbReference type="SUPFAM" id="SSF63825">
    <property type="entry name" value="YWTD domain"/>
    <property type="match status" value="2"/>
</dbReference>
<dbReference type="InterPro" id="IPR051221">
    <property type="entry name" value="LDLR-related"/>
</dbReference>
<dbReference type="CDD" id="cd00112">
    <property type="entry name" value="LDLa"/>
    <property type="match status" value="3"/>
</dbReference>
<feature type="repeat" description="LDL-receptor class B" evidence="13">
    <location>
        <begin position="654"/>
        <end position="697"/>
    </location>
</feature>
<evidence type="ECO:0000256" key="10">
    <source>
        <dbReference type="ARBA" id="ARBA00023170"/>
    </source>
</evidence>
<dbReference type="GO" id="GO:0043235">
    <property type="term" value="C:receptor complex"/>
    <property type="evidence" value="ECO:0007669"/>
    <property type="project" value="TreeGrafter"/>
</dbReference>
<keyword evidence="4" id="KW-0254">Endocytosis</keyword>
<evidence type="ECO:0000313" key="16">
    <source>
        <dbReference type="WBParaSite" id="MhA1_Contig301.frz3.fgene1"/>
    </source>
</evidence>
<keyword evidence="10" id="KW-0675">Receptor</keyword>
<keyword evidence="3" id="KW-0245">EGF-like domain</keyword>
<dbReference type="AlphaFoldDB" id="A0A1I8BLV0"/>
<feature type="domain" description="EGF-like" evidence="14">
    <location>
        <begin position="175"/>
        <end position="214"/>
    </location>
</feature>
<evidence type="ECO:0000256" key="2">
    <source>
        <dbReference type="ARBA" id="ARBA00004479"/>
    </source>
</evidence>
<dbReference type="Proteomes" id="UP000095281">
    <property type="component" value="Unplaced"/>
</dbReference>
<dbReference type="FunFam" id="4.10.400.10:FF:000005">
    <property type="entry name" value="low-density lipoprotein receptor-related protein 1B"/>
    <property type="match status" value="1"/>
</dbReference>
<evidence type="ECO:0000256" key="4">
    <source>
        <dbReference type="ARBA" id="ARBA00022583"/>
    </source>
</evidence>
<keyword evidence="7" id="KW-1133">Transmembrane helix</keyword>
<evidence type="ECO:0000256" key="5">
    <source>
        <dbReference type="ARBA" id="ARBA00022692"/>
    </source>
</evidence>
<feature type="disulfide bond" evidence="12">
    <location>
        <begin position="373"/>
        <end position="388"/>
    </location>
</feature>
<dbReference type="Gene3D" id="2.120.10.30">
    <property type="entry name" value="TolB, C-terminal domain"/>
    <property type="match status" value="2"/>
</dbReference>
<evidence type="ECO:0000256" key="8">
    <source>
        <dbReference type="ARBA" id="ARBA00023136"/>
    </source>
</evidence>
<feature type="disulfide bond" evidence="12">
    <location>
        <begin position="309"/>
        <end position="327"/>
    </location>
</feature>
<dbReference type="Pfam" id="PF00058">
    <property type="entry name" value="Ldl_recept_b"/>
    <property type="match status" value="1"/>
</dbReference>
<dbReference type="PANTHER" id="PTHR22722:SF15">
    <property type="entry name" value="LOW-DENSITY LIPOPROTEIN RECEPTOR-RELATED"/>
    <property type="match status" value="1"/>
</dbReference>
<dbReference type="InterPro" id="IPR011042">
    <property type="entry name" value="6-blade_b-propeller_TolB-like"/>
</dbReference>
<evidence type="ECO:0000313" key="15">
    <source>
        <dbReference type="Proteomes" id="UP000095281"/>
    </source>
</evidence>
<accession>A0A1I8BLV0</accession>
<feature type="disulfide bond" evidence="12">
    <location>
        <begin position="321"/>
        <end position="336"/>
    </location>
</feature>
<dbReference type="InterPro" id="IPR002172">
    <property type="entry name" value="LDrepeatLR_classA_rpt"/>
</dbReference>
<keyword evidence="8" id="KW-0472">Membrane</keyword>
<comment type="subcellular location">
    <subcellularLocation>
        <location evidence="1">Endomembrane system</location>
    </subcellularLocation>
    <subcellularLocation>
        <location evidence="2">Membrane</location>
        <topology evidence="2">Single-pass type I membrane protein</topology>
    </subcellularLocation>
</comment>
<dbReference type="PROSITE" id="PS50068">
    <property type="entry name" value="LDLRA_2"/>
    <property type="match status" value="4"/>
</dbReference>
<keyword evidence="6" id="KW-0677">Repeat</keyword>
<evidence type="ECO:0000256" key="13">
    <source>
        <dbReference type="PROSITE-ProRule" id="PRU00461"/>
    </source>
</evidence>
<dbReference type="InterPro" id="IPR023415">
    <property type="entry name" value="LDLR_class-A_CS"/>
</dbReference>
<evidence type="ECO:0000256" key="7">
    <source>
        <dbReference type="ARBA" id="ARBA00022989"/>
    </source>
</evidence>
<evidence type="ECO:0000259" key="14">
    <source>
        <dbReference type="SMART" id="SM00181"/>
    </source>
</evidence>
<dbReference type="SMART" id="SM00181">
    <property type="entry name" value="EGF"/>
    <property type="match status" value="3"/>
</dbReference>
<keyword evidence="5" id="KW-0812">Transmembrane</keyword>
<dbReference type="SUPFAM" id="SSF57424">
    <property type="entry name" value="LDL receptor-like module"/>
    <property type="match status" value="4"/>
</dbReference>
<dbReference type="InterPro" id="IPR000033">
    <property type="entry name" value="LDLR_classB_rpt"/>
</dbReference>
<dbReference type="SUPFAM" id="SSF57196">
    <property type="entry name" value="EGF/Laminin"/>
    <property type="match status" value="1"/>
</dbReference>
<dbReference type="WBParaSite" id="MhA1_Contig301.frz3.fgene1">
    <property type="protein sequence ID" value="MhA1_Contig301.frz3.fgene1"/>
    <property type="gene ID" value="MhA1_Contig301.frz3.fgene1"/>
</dbReference>
<proteinExistence type="predicted"/>
<evidence type="ECO:0000256" key="11">
    <source>
        <dbReference type="ARBA" id="ARBA00023180"/>
    </source>
</evidence>
<feature type="domain" description="EGF-like" evidence="14">
    <location>
        <begin position="812"/>
        <end position="840"/>
    </location>
</feature>
<dbReference type="Gene3D" id="2.10.25.10">
    <property type="entry name" value="Laminin"/>
    <property type="match status" value="1"/>
</dbReference>
<dbReference type="InterPro" id="IPR000742">
    <property type="entry name" value="EGF"/>
</dbReference>
<dbReference type="PROSITE" id="PS01209">
    <property type="entry name" value="LDLRA_1"/>
    <property type="match status" value="2"/>
</dbReference>
<dbReference type="PROSITE" id="PS51120">
    <property type="entry name" value="LDLRB"/>
    <property type="match status" value="1"/>
</dbReference>
<evidence type="ECO:0000256" key="9">
    <source>
        <dbReference type="ARBA" id="ARBA00023157"/>
    </source>
</evidence>
<protein>
    <submittedName>
        <fullName evidence="16">EGF-like domain-containing protein</fullName>
    </submittedName>
</protein>
<dbReference type="Gene3D" id="4.10.400.10">
    <property type="entry name" value="Low-density Lipoprotein Receptor"/>
    <property type="match status" value="5"/>
</dbReference>
<dbReference type="SMART" id="SM00135">
    <property type="entry name" value="LY"/>
    <property type="match status" value="4"/>
</dbReference>
<sequence length="843" mass="95075">MRHNVFGIEGIAVDWVLYLLFYKLKVFIRLAAIVVHPKRGYLYFTEWSLQPYIAKVALDGSAPYGTADPVIKIAERDLGWPNALAIDYYSDRLFWGDAHLNELNWMDLQDGIHHRHRIPAKLTSHVASITVYNEFLFWSDWNLKQVIRADKWTATNESVLDDCGDGSDERDCDKPCDHWMFKCLNTGKCIPKGFTCDGDDDCGDRSDEAEHICKNASRNCTAEAYFNFLKYDCGDGSDEPKPECDKVECPRGWSRCSNSYRCVPDWAFCNGQDDCRDGSDELPSRCPACEEQGEFKYCVDNSDEIDEQCGEGRCIPHSKVCDGTMQCNDGLDESQCTLRKCADGFRKCGLFKYKLNRMIFIDDGTCILEHKWCDRRRDCVNASDETHCEDYPNRRHCSPNEYDCGDNSDETNEQCKVAQCDPPLRFRCSHSKLCLNILQLCNGFNDCGEHDYSDEHLYCGDATDEIGCIKQNGKSCHSHSDNGGCRHLCTDVQDGYYCHCRDGFTTDPGNPFDCIDIDECKGNNTCSQMCLNTKHPLVMIASDDKVLQLSLVGSRGRVNAATRKSPSHQQQSIGAIEFDPRREYMFCDFKTNEKSVLAAAAGRRKKRLSEPVPQPSSDGNGVIYVTTSDGRYRRTVIAGRLQLPTAIVTLPKLGRICFADAGFEAKIQCSDMDGNKRQTIISDLIYSPTTMAVDEGHVNNFPLKEIAEYIGAILNTTRFTFFLFNSPSSFVSQVARDTRTPWAIDVFENHLFWTSGKPINAGTSVSKESQNLYIQDKFGRSRLQLVASAIDDVHALRIQQRFARDMLRADSACAKVQCSHLCVELPSDGFRCLCPDGVTQFDV</sequence>